<proteinExistence type="inferred from homology"/>
<dbReference type="InterPro" id="IPR031910">
    <property type="entry name" value="GANP_CID_dom"/>
</dbReference>
<evidence type="ECO:0000256" key="26">
    <source>
        <dbReference type="SAM" id="MobiDB-lite"/>
    </source>
</evidence>
<dbReference type="GO" id="GO:0005654">
    <property type="term" value="C:nucleoplasm"/>
    <property type="evidence" value="ECO:0007669"/>
    <property type="project" value="UniProtKB-SubCell"/>
</dbReference>
<dbReference type="GO" id="GO:0005694">
    <property type="term" value="C:chromosome"/>
    <property type="evidence" value="ECO:0007669"/>
    <property type="project" value="UniProtKB-SubCell"/>
</dbReference>
<organism evidence="28 29">
    <name type="scientific">Balaenoptera physalus</name>
    <name type="common">Fin whale</name>
    <name type="synonym">Balaena physalus</name>
    <dbReference type="NCBI Taxonomy" id="9770"/>
    <lineage>
        <taxon>Eukaryota</taxon>
        <taxon>Metazoa</taxon>
        <taxon>Chordata</taxon>
        <taxon>Craniata</taxon>
        <taxon>Vertebrata</taxon>
        <taxon>Euteleostomi</taxon>
        <taxon>Mammalia</taxon>
        <taxon>Eutheria</taxon>
        <taxon>Laurasiatheria</taxon>
        <taxon>Artiodactyla</taxon>
        <taxon>Whippomorpha</taxon>
        <taxon>Cetacea</taxon>
        <taxon>Mysticeti</taxon>
        <taxon>Balaenopteridae</taxon>
        <taxon>Balaenoptera</taxon>
    </lineage>
</organism>
<keyword evidence="16" id="KW-0811">Translocation</keyword>
<dbReference type="Pfam" id="PF03399">
    <property type="entry name" value="SAC3_GANP"/>
    <property type="match status" value="1"/>
</dbReference>
<keyword evidence="6" id="KW-0813">Transport</keyword>
<feature type="compositionally biased region" description="Basic and acidic residues" evidence="26">
    <location>
        <begin position="301"/>
        <end position="334"/>
    </location>
</feature>
<evidence type="ECO:0000256" key="10">
    <source>
        <dbReference type="ARBA" id="ARBA00022553"/>
    </source>
</evidence>
<gene>
    <name evidence="28" type="ORF">E2I00_013220</name>
</gene>
<dbReference type="EMBL" id="SGJD01001642">
    <property type="protein sequence ID" value="KAB0398982.1"/>
    <property type="molecule type" value="Genomic_DNA"/>
</dbReference>
<comment type="catalytic activity">
    <reaction evidence="22">
        <text>L-lysyl-[histone] + acetyl-CoA = N(6)-acetyl-L-lysyl-[histone] + CoA + H(+)</text>
        <dbReference type="Rhea" id="RHEA:21992"/>
        <dbReference type="Rhea" id="RHEA-COMP:9845"/>
        <dbReference type="Rhea" id="RHEA-COMP:11338"/>
        <dbReference type="ChEBI" id="CHEBI:15378"/>
        <dbReference type="ChEBI" id="CHEBI:29969"/>
        <dbReference type="ChEBI" id="CHEBI:57287"/>
        <dbReference type="ChEBI" id="CHEBI:57288"/>
        <dbReference type="ChEBI" id="CHEBI:61930"/>
        <dbReference type="EC" id="2.3.1.48"/>
    </reaction>
    <physiologicalReaction direction="left-to-right" evidence="22">
        <dbReference type="Rhea" id="RHEA:21993"/>
    </physiologicalReaction>
</comment>
<evidence type="ECO:0000256" key="8">
    <source>
        <dbReference type="ARBA" id="ARBA00022481"/>
    </source>
</evidence>
<dbReference type="InterPro" id="IPR000717">
    <property type="entry name" value="PCI_dom"/>
</dbReference>
<dbReference type="PROSITE" id="PS50250">
    <property type="entry name" value="PCI"/>
    <property type="match status" value="1"/>
</dbReference>
<evidence type="ECO:0000313" key="29">
    <source>
        <dbReference type="Proteomes" id="UP000437017"/>
    </source>
</evidence>
<feature type="compositionally biased region" description="Low complexity" evidence="26">
    <location>
        <begin position="13"/>
        <end position="29"/>
    </location>
</feature>
<keyword evidence="9" id="KW-0963">Cytoplasm</keyword>
<keyword evidence="10" id="KW-0597">Phosphoprotein</keyword>
<evidence type="ECO:0000256" key="19">
    <source>
        <dbReference type="ARBA" id="ARBA00023242"/>
    </source>
</evidence>
<feature type="domain" description="PCI" evidence="27">
    <location>
        <begin position="743"/>
        <end position="926"/>
    </location>
</feature>
<dbReference type="GO" id="GO:0070390">
    <property type="term" value="C:transcription export complex 2"/>
    <property type="evidence" value="ECO:0007669"/>
    <property type="project" value="TreeGrafter"/>
</dbReference>
<dbReference type="Pfam" id="PF16769">
    <property type="entry name" value="MCM3AP_GANP"/>
    <property type="match status" value="4"/>
</dbReference>
<dbReference type="GO" id="GO:0061733">
    <property type="term" value="F:protein-lysine-acetyltransferase activity"/>
    <property type="evidence" value="ECO:0007669"/>
    <property type="project" value="UniProtKB-EC"/>
</dbReference>
<evidence type="ECO:0000256" key="20">
    <source>
        <dbReference type="ARBA" id="ARBA00023315"/>
    </source>
</evidence>
<evidence type="ECO:0000256" key="2">
    <source>
        <dbReference type="ARBA" id="ARBA00004496"/>
    </source>
</evidence>
<evidence type="ECO:0000256" key="14">
    <source>
        <dbReference type="ARBA" id="ARBA00022927"/>
    </source>
</evidence>
<sequence>HYIAVMKMNPANPFSGQQPSAFPPSSSSSIGTFQAKPPFRFGQPSLFGQNNTLSGKSSGFSQVSSFPVSSGQSPSSSVQTLGFSQTSNVGLFSGLEHIPAFVATSGPSSSSVSGNPGFSFKSPNLGAFPSTSTFGPETGEIASSGFGKTEFSFKPLENSVFRPILGAESEPAKTQNQITSGFFTFSHPVSSGPGGLAPFCFSQVTSSSATNSDFTFSKPGNNNSSSSAFTPALSSQNVEEEKRGPKSLFGSSNSGFTSFPISSSGSLGEPFPVSKTGVRQGCEEAVSQMEPLPSLMKGLKRKEDQDRSPRRHGHDAAEDLDPLLRGDHPPDKRPVRLNRPRGGTLFGRTIQDVFKSNKEVGRLGNKESKKETGCAESGENDHLAVPGGSQSVLAPSRLPGVNKEEETESRDKKEDSLRGTPGRQSKRSESTDSLGGLSPEVTAIQCKNIPDYLNDRTTLENHFGKIAKVQRIYTRRSKKLAVVYFFDHASAALARKKGKGPNKKPFSLKEKQPGDGDAGPGTEDTPFQHSPLGKPVARAAAGSLNKSSPVKKPSLLKPPQFEGDPFDEGSEGSEGLGPCVSSLSALIARVKRTDLDKARTFVGTCPDMCPEKERYMRETRSQLSVFEVVPGTDQVDHAAAVKEYSRSSADQEEPLPHELRPSAVLSRTMDYLVTQVMDQKEGSLRDWYDFVWNRTRGIRKDITQQHLCDPVTVSLIEKCTRFHIHCAHFMCEEPMSSFDAKINNENMTKCLQSLKEMYQDLRNKGVFCASEAEFQGYNVLLNLNKGDILREVQQFHPAVRNSSEVKFAVQAFAALNSNNFVRFFKLVLSASYLNACLLHCYFNQIRKDALRALNVAYTASTQRSTTFPLDGVVRMLLFRDGEEATDFLSCHGLTVSDGCVELNRSSFLEPEGLSKARKSVFITRKLTVSVGEIMNGGPLPPVPRHTPVCSFNSQNKYALPTPVPASPPHLPALPLSMAPSLFQPPVQPPVQLELLPPKSAPVYSDEDLVQVVDELIQEVLQGDCEEVGAAGAAFAAAALGAAVEELLTAATVGILRHMATEEVTKERERKEEERRRAEEERLKQERELVLTQLSQDLAAELTELVVTERVRETCSQELKSAVETEQRLRMARCCEDVCAHLVDLFLGEEIFHTAKETLQELQCFCKYLQRWREAVAARKKLRRQMRAFPAAPCCVDVNDRLRALAPSAECPIAKENLARGLLDLGHAGRVGISCTRLRWLRNKVAHQMKVQHFYQQLLSDAAWAPLDLPSLVAEHLPGRQERVFWKLVLVLPDGEEQSPGSPGRILANWLKVKFIGDDGSVDDTCRDVGGIQTLTLSSKGNETVSVSVCIKVARGALSDCALDAVETQKELLGASGLMLLLPPKVKSEDLAEEDVPGGDAMEKEVEAGLMLQDLVSAKLISDYTVIEIPDSISDLQGTTKVSQAVQWLVSHCPSALDLCCQTLIQYVEDGVSREFSGRFYHDRRERRLGGLAPQEPSAVIELFNSVLSFLASVVSSAQLCDLSWPVTEFTEAGGSRLLPHLHWNTPEHLAWLRQAILGFQLPQIDLPPPGAPWLPVCSMVVQYTSQIPSSLQTQPVLQSQVESLLHSTYRRLRDWTPPRLPVTSGSWCLVPWAGSSGDFPGPVSAKEDVYLTGYLSKPVTSRAEEVPGEPALISLKWAPKAGFRETSLSSHTGHAGLDALTKDGQIYVYFFKNHLKKYDVPLSWEQARMQTQKELQFRQSRQESELYSLTEYTAEIHILYGKTETADDPGMGSKTQRVEKLWEPCCPGEGKLLQGRGCPPSAPHFKTFTYSLGIRSFHPSANKLPTRLLHGHRKGKKGVERGREGRIPSTEDLMHGASAQELLAQCLSSSLLLEKEESKRFADQFQQWLSEDSGAFTDSTSLPLYLPHTLVSLPQTIEPVMKTSTTTSLQNDRTGEQLQMSEATGTSLTERLKHLERLIWSSREEDVASELHLSALLDMVDI</sequence>
<dbReference type="InterPro" id="IPR035979">
    <property type="entry name" value="RBD_domain_sf"/>
</dbReference>
<dbReference type="GO" id="GO:0005643">
    <property type="term" value="C:nuclear pore"/>
    <property type="evidence" value="ECO:0007669"/>
    <property type="project" value="UniProtKB-SubCell"/>
</dbReference>
<evidence type="ECO:0000256" key="6">
    <source>
        <dbReference type="ARBA" id="ARBA00022448"/>
    </source>
</evidence>
<feature type="compositionally biased region" description="Basic and acidic residues" evidence="26">
    <location>
        <begin position="355"/>
        <end position="373"/>
    </location>
</feature>
<feature type="non-terminal residue" evidence="28">
    <location>
        <position position="1"/>
    </location>
</feature>
<keyword evidence="8" id="KW-0488">Methylation</keyword>
<feature type="compositionally biased region" description="Low complexity" evidence="26">
    <location>
        <begin position="543"/>
        <end position="559"/>
    </location>
</feature>
<dbReference type="Pfam" id="PF16766">
    <property type="entry name" value="CID_GANP"/>
    <property type="match status" value="1"/>
</dbReference>
<keyword evidence="29" id="KW-1185">Reference proteome</keyword>
<dbReference type="Pfam" id="PF16768">
    <property type="entry name" value="NupH_GANP"/>
    <property type="match status" value="1"/>
</dbReference>
<evidence type="ECO:0000256" key="7">
    <source>
        <dbReference type="ARBA" id="ARBA00022454"/>
    </source>
</evidence>
<comment type="subcellular location">
    <subcellularLocation>
        <location evidence="1">Chromosome</location>
    </subcellularLocation>
    <subcellularLocation>
        <location evidence="2">Cytoplasm</location>
    </subcellularLocation>
    <subcellularLocation>
        <location evidence="3">Nucleus</location>
        <location evidence="3">Nuclear pore complex</location>
    </subcellularLocation>
    <subcellularLocation>
        <location evidence="4">Nucleus</location>
        <location evidence="4">Nucleoplasm</location>
    </subcellularLocation>
</comment>
<evidence type="ECO:0000256" key="11">
    <source>
        <dbReference type="ARBA" id="ARBA00022679"/>
    </source>
</evidence>
<keyword evidence="20" id="KW-0012">Acyltransferase</keyword>
<dbReference type="Proteomes" id="UP000437017">
    <property type="component" value="Unassembled WGS sequence"/>
</dbReference>
<dbReference type="Gene3D" id="1.25.40.990">
    <property type="match status" value="1"/>
</dbReference>
<comment type="function">
    <text evidence="23">As a component of the TREX-2 complex, involved in the export of mRNAs to the cytoplasm through the nuclear pores. Through the acetylation of histones, affects the assembly of nucleosomes at immunoglobulin variable region genes and promotes the recruitment and positioning of transcription complex to favor DNA cytosine deaminase AICDA/AID targeting, hence promoting somatic hypermutations.</text>
</comment>
<keyword evidence="17 25" id="KW-0175">Coiled coil</keyword>
<evidence type="ECO:0000256" key="16">
    <source>
        <dbReference type="ARBA" id="ARBA00023010"/>
    </source>
</evidence>
<evidence type="ECO:0000256" key="3">
    <source>
        <dbReference type="ARBA" id="ARBA00004567"/>
    </source>
</evidence>
<dbReference type="Gene3D" id="6.10.250.1340">
    <property type="match status" value="1"/>
</dbReference>
<dbReference type="GO" id="GO:0005737">
    <property type="term" value="C:cytoplasm"/>
    <property type="evidence" value="ECO:0007669"/>
    <property type="project" value="UniProtKB-SubCell"/>
</dbReference>
<accession>A0A643CFT3</accession>
<evidence type="ECO:0000256" key="23">
    <source>
        <dbReference type="ARBA" id="ARBA00055631"/>
    </source>
</evidence>
<evidence type="ECO:0000256" key="5">
    <source>
        <dbReference type="ARBA" id="ARBA00013184"/>
    </source>
</evidence>
<comment type="caution">
    <text evidence="28">The sequence shown here is derived from an EMBL/GenBank/DDBJ whole genome shotgun (WGS) entry which is preliminary data.</text>
</comment>
<dbReference type="InterPro" id="IPR045107">
    <property type="entry name" value="SAC3/GANP/THP3"/>
</dbReference>
<reference evidence="28 29" key="1">
    <citation type="journal article" date="2019" name="PLoS ONE">
        <title>Genomic analyses reveal an absence of contemporary introgressive admixture between fin whales and blue whales, despite known hybrids.</title>
        <authorList>
            <person name="Westbury M.V."/>
            <person name="Petersen B."/>
            <person name="Lorenzen E.D."/>
        </authorList>
    </citation>
    <scope>NUCLEOTIDE SEQUENCE [LARGE SCALE GENOMIC DNA]</scope>
    <source>
        <strain evidence="28">FinWhale-01</strain>
    </source>
</reference>
<evidence type="ECO:0000256" key="12">
    <source>
        <dbReference type="ARBA" id="ARBA00022816"/>
    </source>
</evidence>
<feature type="region of interest" description="Disordered" evidence="26">
    <location>
        <begin position="215"/>
        <end position="439"/>
    </location>
</feature>
<feature type="region of interest" description="Disordered" evidence="26">
    <location>
        <begin position="10"/>
        <end position="34"/>
    </location>
</feature>
<keyword evidence="18" id="KW-0906">Nuclear pore complex</keyword>
<evidence type="ECO:0000256" key="15">
    <source>
        <dbReference type="ARBA" id="ARBA00022990"/>
    </source>
</evidence>
<dbReference type="InterPro" id="IPR031907">
    <property type="entry name" value="MCM3AP_GANP"/>
</dbReference>
<dbReference type="InterPro" id="IPR031908">
    <property type="entry name" value="NupH_GANP"/>
</dbReference>
<keyword evidence="11" id="KW-0808">Transferase</keyword>
<evidence type="ECO:0000259" key="27">
    <source>
        <dbReference type="PROSITE" id="PS50250"/>
    </source>
</evidence>
<keyword evidence="12" id="KW-0509">mRNA transport</keyword>
<evidence type="ECO:0000256" key="13">
    <source>
        <dbReference type="ARBA" id="ARBA00022859"/>
    </source>
</evidence>
<keyword evidence="7" id="KW-0158">Chromosome</keyword>
<evidence type="ECO:0000256" key="17">
    <source>
        <dbReference type="ARBA" id="ARBA00023054"/>
    </source>
</evidence>
<dbReference type="PANTHER" id="PTHR12436">
    <property type="entry name" value="80 KDA MCM3-ASSOCIATED PROTEIN"/>
    <property type="match status" value="1"/>
</dbReference>
<dbReference type="GO" id="GO:0006406">
    <property type="term" value="P:mRNA export from nucleus"/>
    <property type="evidence" value="ECO:0007669"/>
    <property type="project" value="TreeGrafter"/>
</dbReference>
<evidence type="ECO:0000256" key="9">
    <source>
        <dbReference type="ARBA" id="ARBA00022490"/>
    </source>
</evidence>
<evidence type="ECO:0000256" key="21">
    <source>
        <dbReference type="ARBA" id="ARBA00038443"/>
    </source>
</evidence>
<keyword evidence="14" id="KW-0653">Protein transport</keyword>
<dbReference type="OrthoDB" id="21502at2759"/>
<dbReference type="FunFam" id="1.25.40.990:FF:000003">
    <property type="entry name" value="germinal-center associated nuclear protein isoform X2"/>
    <property type="match status" value="1"/>
</dbReference>
<dbReference type="GO" id="GO:0002376">
    <property type="term" value="P:immune system process"/>
    <property type="evidence" value="ECO:0007669"/>
    <property type="project" value="UniProtKB-KW"/>
</dbReference>
<evidence type="ECO:0000256" key="22">
    <source>
        <dbReference type="ARBA" id="ARBA00048940"/>
    </source>
</evidence>
<feature type="compositionally biased region" description="Polar residues" evidence="26">
    <location>
        <begin position="249"/>
        <end position="266"/>
    </location>
</feature>
<comment type="similarity">
    <text evidence="21">Belongs to the SAC3 family.</text>
</comment>
<dbReference type="GO" id="GO:0003676">
    <property type="term" value="F:nucleic acid binding"/>
    <property type="evidence" value="ECO:0007669"/>
    <property type="project" value="InterPro"/>
</dbReference>
<dbReference type="GO" id="GO:0015031">
    <property type="term" value="P:protein transport"/>
    <property type="evidence" value="ECO:0007669"/>
    <property type="project" value="UniProtKB-KW"/>
</dbReference>
<evidence type="ECO:0000313" key="28">
    <source>
        <dbReference type="EMBL" id="KAB0398982.1"/>
    </source>
</evidence>
<feature type="region of interest" description="Disordered" evidence="26">
    <location>
        <begin position="495"/>
        <end position="577"/>
    </location>
</feature>
<evidence type="ECO:0000256" key="24">
    <source>
        <dbReference type="ARBA" id="ARBA00069544"/>
    </source>
</evidence>
<evidence type="ECO:0000256" key="25">
    <source>
        <dbReference type="SAM" id="Coils"/>
    </source>
</evidence>
<dbReference type="EC" id="2.3.1.48" evidence="5"/>
<keyword evidence="13" id="KW-0391">Immunity</keyword>
<dbReference type="PANTHER" id="PTHR12436:SF3">
    <property type="entry name" value="GERMINAL-CENTER ASSOCIATED NUCLEAR PROTEIN"/>
    <property type="match status" value="1"/>
</dbReference>
<evidence type="ECO:0000256" key="18">
    <source>
        <dbReference type="ARBA" id="ARBA00023132"/>
    </source>
</evidence>
<evidence type="ECO:0000256" key="1">
    <source>
        <dbReference type="ARBA" id="ARBA00004286"/>
    </source>
</evidence>
<name>A0A643CFT3_BALPH</name>
<dbReference type="SUPFAM" id="SSF54928">
    <property type="entry name" value="RNA-binding domain, RBD"/>
    <property type="match status" value="1"/>
</dbReference>
<evidence type="ECO:0000256" key="4">
    <source>
        <dbReference type="ARBA" id="ARBA00004642"/>
    </source>
</evidence>
<feature type="compositionally biased region" description="Low complexity" evidence="26">
    <location>
        <begin position="224"/>
        <end position="235"/>
    </location>
</feature>
<feature type="coiled-coil region" evidence="25">
    <location>
        <begin position="1056"/>
        <end position="1088"/>
    </location>
</feature>
<keyword evidence="19" id="KW-0539">Nucleus</keyword>
<protein>
    <recommendedName>
        <fullName evidence="24">Germinal-center associated nuclear protein</fullName>
        <ecNumber evidence="5">2.3.1.48</ecNumber>
    </recommendedName>
</protein>
<dbReference type="InterPro" id="IPR005062">
    <property type="entry name" value="SAC3/GANP/THP3_conserved"/>
</dbReference>
<keyword evidence="15" id="KW-0007">Acetylation</keyword>